<evidence type="ECO:0000256" key="1">
    <source>
        <dbReference type="ARBA" id="ARBA00004196"/>
    </source>
</evidence>
<dbReference type="Proteomes" id="UP000380867">
    <property type="component" value="Unassembled WGS sequence"/>
</dbReference>
<evidence type="ECO:0000256" key="3">
    <source>
        <dbReference type="SAM" id="SignalP"/>
    </source>
</evidence>
<dbReference type="CDD" id="cd06312">
    <property type="entry name" value="PBP1_ABC_sugar_binding-like"/>
    <property type="match status" value="1"/>
</dbReference>
<dbReference type="PANTHER" id="PTHR30036">
    <property type="entry name" value="D-XYLOSE-BINDING PERIPLASMIC PROTEIN"/>
    <property type="match status" value="1"/>
</dbReference>
<dbReference type="OrthoDB" id="257716at2"/>
<reference evidence="5" key="1">
    <citation type="submission" date="2019-09" db="EMBL/GenBank/DDBJ databases">
        <authorList>
            <person name="Li J."/>
        </authorList>
    </citation>
    <scope>NUCLEOTIDE SEQUENCE [LARGE SCALE GENOMIC DNA]</scope>
    <source>
        <strain evidence="5">JCM 14732</strain>
    </source>
</reference>
<comment type="subcellular location">
    <subcellularLocation>
        <location evidence="1">Cell envelope</location>
    </subcellularLocation>
</comment>
<dbReference type="PANTHER" id="PTHR30036:SF7">
    <property type="entry name" value="ABC TRANSPORTER PERIPLASMIC-BINDING PROTEIN YPHF"/>
    <property type="match status" value="1"/>
</dbReference>
<name>A0A5M4FF47_9ACTN</name>
<keyword evidence="3" id="KW-0732">Signal</keyword>
<dbReference type="Gene3D" id="3.40.50.2300">
    <property type="match status" value="2"/>
</dbReference>
<dbReference type="Pfam" id="PF13407">
    <property type="entry name" value="Peripla_BP_4"/>
    <property type="match status" value="1"/>
</dbReference>
<dbReference type="GO" id="GO:0030246">
    <property type="term" value="F:carbohydrate binding"/>
    <property type="evidence" value="ECO:0007669"/>
    <property type="project" value="TreeGrafter"/>
</dbReference>
<dbReference type="EMBL" id="SDPQ02000002">
    <property type="protein sequence ID" value="KAA1397463.1"/>
    <property type="molecule type" value="Genomic_DNA"/>
</dbReference>
<accession>A0A5M4FF47</accession>
<organism evidence="5 6">
    <name type="scientific">Aeromicrobium ginsengisoli</name>
    <dbReference type="NCBI Taxonomy" id="363867"/>
    <lineage>
        <taxon>Bacteria</taxon>
        <taxon>Bacillati</taxon>
        <taxon>Actinomycetota</taxon>
        <taxon>Actinomycetes</taxon>
        <taxon>Propionibacteriales</taxon>
        <taxon>Nocardioidaceae</taxon>
        <taxon>Aeromicrobium</taxon>
    </lineage>
</organism>
<gene>
    <name evidence="5" type="ORF">ESP70_008780</name>
</gene>
<dbReference type="InterPro" id="IPR050555">
    <property type="entry name" value="Bact_Solute-Bind_Prot2"/>
</dbReference>
<dbReference type="GO" id="GO:0030288">
    <property type="term" value="C:outer membrane-bounded periplasmic space"/>
    <property type="evidence" value="ECO:0007669"/>
    <property type="project" value="TreeGrafter"/>
</dbReference>
<evidence type="ECO:0000313" key="5">
    <source>
        <dbReference type="EMBL" id="KAA1397463.1"/>
    </source>
</evidence>
<comment type="caution">
    <text evidence="5">The sequence shown here is derived from an EMBL/GenBank/DDBJ whole genome shotgun (WGS) entry which is preliminary data.</text>
</comment>
<evidence type="ECO:0000313" key="6">
    <source>
        <dbReference type="Proteomes" id="UP000380867"/>
    </source>
</evidence>
<sequence>MNIKKALVLPITGLLLLGVTTGCAASSDGKAKASSNYTIIDISGPVSDPFFGSFKQGSDAAAKDLGIDYEYTASKDYTDLVPTYERLTRAAIGKKPDALIIGDYFPETLEPLIKQAVAKGIPVFVTNSGRDAWQKLGALGFIGENPTAMGQEAGKVAVKEGATNAICVNQIAGNPVLEQRCNGFLKEITDAGGKGKILTIPTEDASNEEKVRQSIAGALNANKDVDSVLTLGSSIATAALAAADQAGMGDKVKVGTVDISTNVLESVKSGKLLFALDQQPYLQGYYGILQAYQWLEYGLRPINAIDSGPQVITKDNVDRVLAVQKAHRGVRGAS</sequence>
<keyword evidence="6" id="KW-1185">Reference proteome</keyword>
<comment type="similarity">
    <text evidence="2">Belongs to the bacterial solute-binding protein 2 family.</text>
</comment>
<feature type="signal peptide" evidence="3">
    <location>
        <begin position="1"/>
        <end position="24"/>
    </location>
</feature>
<feature type="chain" id="PRO_5024297862" evidence="3">
    <location>
        <begin position="25"/>
        <end position="334"/>
    </location>
</feature>
<dbReference type="SUPFAM" id="SSF53822">
    <property type="entry name" value="Periplasmic binding protein-like I"/>
    <property type="match status" value="1"/>
</dbReference>
<dbReference type="InterPro" id="IPR028082">
    <property type="entry name" value="Peripla_BP_I"/>
</dbReference>
<evidence type="ECO:0000256" key="2">
    <source>
        <dbReference type="ARBA" id="ARBA00007639"/>
    </source>
</evidence>
<evidence type="ECO:0000259" key="4">
    <source>
        <dbReference type="Pfam" id="PF13407"/>
    </source>
</evidence>
<dbReference type="RefSeq" id="WP_149688914.1">
    <property type="nucleotide sequence ID" value="NZ_SDPQ02000002.1"/>
</dbReference>
<proteinExistence type="inferred from homology"/>
<feature type="domain" description="Periplasmic binding protein" evidence="4">
    <location>
        <begin position="47"/>
        <end position="295"/>
    </location>
</feature>
<dbReference type="InterPro" id="IPR025997">
    <property type="entry name" value="SBP_2_dom"/>
</dbReference>
<dbReference type="PROSITE" id="PS51257">
    <property type="entry name" value="PROKAR_LIPOPROTEIN"/>
    <property type="match status" value="1"/>
</dbReference>
<dbReference type="AlphaFoldDB" id="A0A5M4FF47"/>
<protein>
    <submittedName>
        <fullName evidence="5">Substrate-binding domain-containing protein</fullName>
    </submittedName>
</protein>